<dbReference type="OMA" id="AGIQMDG"/>
<feature type="coiled-coil region" evidence="2">
    <location>
        <begin position="1496"/>
        <end position="1565"/>
    </location>
</feature>
<dbReference type="Gene3D" id="1.10.287.1490">
    <property type="match status" value="1"/>
</dbReference>
<dbReference type="Proteomes" id="UP000094527">
    <property type="component" value="Unassembled WGS sequence"/>
</dbReference>
<dbReference type="SUPFAM" id="SSF57997">
    <property type="entry name" value="Tropomyosin"/>
    <property type="match status" value="2"/>
</dbReference>
<organism evidence="5 6">
    <name type="scientific">Orchesella cincta</name>
    <name type="common">Springtail</name>
    <name type="synonym">Podura cincta</name>
    <dbReference type="NCBI Taxonomy" id="48709"/>
    <lineage>
        <taxon>Eukaryota</taxon>
        <taxon>Metazoa</taxon>
        <taxon>Ecdysozoa</taxon>
        <taxon>Arthropoda</taxon>
        <taxon>Hexapoda</taxon>
        <taxon>Collembola</taxon>
        <taxon>Entomobryomorpha</taxon>
        <taxon>Entomobryoidea</taxon>
        <taxon>Orchesellidae</taxon>
        <taxon>Orchesellinae</taxon>
        <taxon>Orchesella</taxon>
    </lineage>
</organism>
<comment type="caution">
    <text evidence="5">The sequence shown here is derived from an EMBL/GenBank/DDBJ whole genome shotgun (WGS) entry which is preliminary data.</text>
</comment>
<feature type="domain" description="Rootletin-like coiled-coil" evidence="4">
    <location>
        <begin position="165"/>
        <end position="367"/>
    </location>
</feature>
<feature type="coiled-coil region" evidence="2">
    <location>
        <begin position="257"/>
        <end position="291"/>
    </location>
</feature>
<dbReference type="GO" id="GO:0007076">
    <property type="term" value="P:mitotic chromosome condensation"/>
    <property type="evidence" value="ECO:0007669"/>
    <property type="project" value="TreeGrafter"/>
</dbReference>
<feature type="region of interest" description="Disordered" evidence="3">
    <location>
        <begin position="1908"/>
        <end position="1966"/>
    </location>
</feature>
<dbReference type="GO" id="GO:0000796">
    <property type="term" value="C:condensin complex"/>
    <property type="evidence" value="ECO:0007669"/>
    <property type="project" value="TreeGrafter"/>
</dbReference>
<evidence type="ECO:0000259" key="4">
    <source>
        <dbReference type="Pfam" id="PF15035"/>
    </source>
</evidence>
<feature type="coiled-coil region" evidence="2">
    <location>
        <begin position="688"/>
        <end position="1330"/>
    </location>
</feature>
<dbReference type="GO" id="GO:0003682">
    <property type="term" value="F:chromatin binding"/>
    <property type="evidence" value="ECO:0007669"/>
    <property type="project" value="TreeGrafter"/>
</dbReference>
<evidence type="ECO:0000256" key="2">
    <source>
        <dbReference type="SAM" id="Coils"/>
    </source>
</evidence>
<feature type="coiled-coil region" evidence="2">
    <location>
        <begin position="1363"/>
        <end position="1453"/>
    </location>
</feature>
<accession>A0A1D2N6U5</accession>
<keyword evidence="6" id="KW-1185">Reference proteome</keyword>
<keyword evidence="1 2" id="KW-0175">Coiled coil</keyword>
<feature type="coiled-coil region" evidence="2">
    <location>
        <begin position="534"/>
        <end position="652"/>
    </location>
</feature>
<dbReference type="STRING" id="48709.A0A1D2N6U5"/>
<reference evidence="5 6" key="1">
    <citation type="journal article" date="2016" name="Genome Biol. Evol.">
        <title>Gene Family Evolution Reflects Adaptation to Soil Environmental Stressors in the Genome of the Collembolan Orchesella cincta.</title>
        <authorList>
            <person name="Faddeeva-Vakhrusheva A."/>
            <person name="Derks M.F."/>
            <person name="Anvar S.Y."/>
            <person name="Agamennone V."/>
            <person name="Suring W."/>
            <person name="Smit S."/>
            <person name="van Straalen N.M."/>
            <person name="Roelofs D."/>
        </authorList>
    </citation>
    <scope>NUCLEOTIDE SEQUENCE [LARGE SCALE GENOMIC DNA]</scope>
    <source>
        <tissue evidence="5">Mixed pool</tissue>
    </source>
</reference>
<feature type="compositionally biased region" description="Basic and acidic residues" evidence="3">
    <location>
        <begin position="1923"/>
        <end position="1936"/>
    </location>
</feature>
<evidence type="ECO:0000313" key="5">
    <source>
        <dbReference type="EMBL" id="ODN00990.1"/>
    </source>
</evidence>
<dbReference type="PANTHER" id="PTHR43941:SF1">
    <property type="entry name" value="STRUCTURAL MAINTENANCE OF CHROMOSOMES PROTEIN 2"/>
    <property type="match status" value="1"/>
</dbReference>
<name>A0A1D2N6U5_ORCCI</name>
<protein>
    <submittedName>
        <fullName evidence="5">Rootletin</fullName>
    </submittedName>
</protein>
<feature type="coiled-coil region" evidence="2">
    <location>
        <begin position="1647"/>
        <end position="1716"/>
    </location>
</feature>
<dbReference type="OrthoDB" id="3549872at2759"/>
<feature type="coiled-coil region" evidence="2">
    <location>
        <begin position="1741"/>
        <end position="1883"/>
    </location>
</feature>
<dbReference type="GO" id="GO:0000793">
    <property type="term" value="C:condensed chromosome"/>
    <property type="evidence" value="ECO:0007669"/>
    <property type="project" value="TreeGrafter"/>
</dbReference>
<sequence>MSGAGATFQSLISPRSRAPIILSDDSNAEALHVQESETGFILPLTSGLVSDELVARVGHRSTRNQEVQGRSRPKSSIEFSNIEDRIGEDLAAVYLGESSRSTGSRDRSLALPPSSLFPASTIPPPTSILRASRVAALAMDSPAGDLMTGLTATQQRMDEETATYRRRLESYRQAQHQQALLVARLQSKLLQYKQRCGDLESKLAQSSVAREDLRFGSPILRETLPEFGSARAGASGIGSGAYSNAPAADLDDAVWKLEQERIRNDNLMQLNRDLRNELDETRKLNGALSSDLQKLSDDWEKLTRQMSERENLWRAEEQAYSDYYAAEHSKMLALWKKVAATKRDFLELKSASERDMSQLKNNLARISNQITAGMLSSTVATPSPQQEAEHAAFVAQLTHEITMAQNTQENLRKQIKDRDDRISALEATVASLDSKSQALEQDLTRISTQELGLMQNCLKEIGKLLLSDFDQHGIEEGHELHLTSSPAIFVYDDSGESPTVFAESIVSAVQAALNKRQLQIHSLQVNLASSKEQLMVTRGHVDALEQDMSKAEEKVSQLTSTCERQKDELDNVRIDRDTAQRTLDNLKNEKNILEQQRRALASELEGALKLKGSLSTSLQKCEKSLETSREDVDSLNAELDRIRADHSRLSSQLKIEQEMSMKVREQLSMTTEEKERNGAENKSLKASLSELTSKYEDLTFQLERSEDALKKWKMDAEILNEKLRSSTDKSDSTDKEKKKWQEKARLLDESKGQLESDLVDARNDLASLRREMLDLERVKTDLETRLEKETARADSAENRRSILESQLDCQREEFLREMNLLTERVEAMNEELGQTRRELEETYQALERTKADLKNSEKLHMEAIHLVESKDVHIKNLTDAIEKIKEEKGSLEELEETLKVTLLDKDRKIEATEKQLSEIKNKLTAEVGNLKEKLIRADNEMRAQKETAEHEKVALEQKFTKELTNLKNSSESGEEKMKMECEEKLKSLRTDLENDKRNESVKLNNEINSLRTQIDSLRIQYEEALLRAENDKQQGLLLAQQDQQGLNDKIRLFERELEDAKNDKDRLKRECEQKCNHEKNTSASLRSELIKIKSELENTKQDATDTLKQVELRLSDIERERETALMAVEDLRNKLRAAEERESELKRDLAEVNRRLKESQDSGDTSKKEISDLRRNIGEMALEKEKTNSLMENLKDELNRRETDLNGLKKDVHKMTIALKTLERVKAELESETQTLTVKLESTERDRLDNGRQLDELMDQLSHYKSTIAKLESEVAELKLKLDAEAERRDEAEAQWRSTKKLLEDAESQLAMTKAEEERLNAKLVEAEERTAARENHMVSFAEDSKLREKKLIEEKHNLSLCLTSIQQQVETLSNKLNTAENRLKNLGDERADLERQKKEAEAKLGQISSGMKRLGIITVGSMDNPDAARRVMATLQTQMASMQQDRDSLAAQLSSVKDTLTSVEMVKGQLEDQLMTLNRNLQTNRSDNKTKDVAIMNLEKDIALKNGEISRLLDKVREMEDLIKSREENIRASKSDKDTLQEELERSRQKLEELKAMSDSKLSKAEVNMRALEGDLNRMALVLQQKDGHISALEDKCGGMQRNNGDLEERCASLTMTVEQLNIALEKGAQSEQDWKDKFNGVSRNANEGLSQINHLNEKLRSLLREKAAIEQEKSNMAEKWEAATVTLQDFKRQVQALSEKNQKLRQETEDMTRAAIDKQLKMTLAESGKEDMRQILGEKLELTRRVDTLVDKVRELERENRELERLKDSVSLKSVAGRSPLPQMRDNTITCLEEENSDLRRKINKMEAEIRDMERRHAKHIVEVSSQVKQERDFELERARAAKMQAERLLEARESNYRQQIHRLEQQVTHLKEQLAEEIRRRQAFLSRSFRTGQEIRSLRQTLGDSLRNVSMDPSPGTMDSETRRLDTTLDLHKSASQSSLMASPQMRDPSPGAYRRDLSTPKI</sequence>
<dbReference type="GO" id="GO:0000785">
    <property type="term" value="C:chromatin"/>
    <property type="evidence" value="ECO:0007669"/>
    <property type="project" value="TreeGrafter"/>
</dbReference>
<dbReference type="PANTHER" id="PTHR43941">
    <property type="entry name" value="STRUCTURAL MAINTENANCE OF CHROMOSOMES PROTEIN 2"/>
    <property type="match status" value="1"/>
</dbReference>
<feature type="coiled-coil region" evidence="2">
    <location>
        <begin position="394"/>
        <end position="442"/>
    </location>
</feature>
<evidence type="ECO:0000313" key="6">
    <source>
        <dbReference type="Proteomes" id="UP000094527"/>
    </source>
</evidence>
<evidence type="ECO:0000256" key="3">
    <source>
        <dbReference type="SAM" id="MobiDB-lite"/>
    </source>
</evidence>
<feature type="compositionally biased region" description="Basic and acidic residues" evidence="3">
    <location>
        <begin position="1957"/>
        <end position="1966"/>
    </location>
</feature>
<feature type="region of interest" description="Disordered" evidence="3">
    <location>
        <begin position="60"/>
        <end position="80"/>
    </location>
</feature>
<dbReference type="InterPro" id="IPR055167">
    <property type="entry name" value="Rootletin-like_CC"/>
</dbReference>
<evidence type="ECO:0000256" key="1">
    <source>
        <dbReference type="ARBA" id="ARBA00023054"/>
    </source>
</evidence>
<proteinExistence type="predicted"/>
<dbReference type="EMBL" id="LJIJ01000177">
    <property type="protein sequence ID" value="ODN00990.1"/>
    <property type="molecule type" value="Genomic_DNA"/>
</dbReference>
<dbReference type="Pfam" id="PF15035">
    <property type="entry name" value="Rootletin"/>
    <property type="match status" value="1"/>
</dbReference>
<gene>
    <name evidence="5" type="ORF">Ocin01_05691</name>
</gene>